<organism evidence="7 8">
    <name type="scientific">Tulasnella calospora MUT 4182</name>
    <dbReference type="NCBI Taxonomy" id="1051891"/>
    <lineage>
        <taxon>Eukaryota</taxon>
        <taxon>Fungi</taxon>
        <taxon>Dikarya</taxon>
        <taxon>Basidiomycota</taxon>
        <taxon>Agaricomycotina</taxon>
        <taxon>Agaricomycetes</taxon>
        <taxon>Cantharellales</taxon>
        <taxon>Tulasnellaceae</taxon>
        <taxon>Tulasnella</taxon>
    </lineage>
</organism>
<evidence type="ECO:0000256" key="1">
    <source>
        <dbReference type="ARBA" id="ARBA00001964"/>
    </source>
</evidence>
<dbReference type="STRING" id="1051891.A0A0C3QBI5"/>
<dbReference type="SUPFAM" id="SSF52518">
    <property type="entry name" value="Thiamin diphosphate-binding fold (THDP-binding)"/>
    <property type="match status" value="2"/>
</dbReference>
<dbReference type="EMBL" id="KN823108">
    <property type="protein sequence ID" value="KIO22491.1"/>
    <property type="molecule type" value="Genomic_DNA"/>
</dbReference>
<evidence type="ECO:0000256" key="2">
    <source>
        <dbReference type="ARBA" id="ARBA00005623"/>
    </source>
</evidence>
<dbReference type="Gene3D" id="3.40.50.970">
    <property type="match status" value="2"/>
</dbReference>
<keyword evidence="8" id="KW-1185">Reference proteome</keyword>
<dbReference type="InterPro" id="IPR009014">
    <property type="entry name" value="Transketo_C/PFOR_II"/>
</dbReference>
<dbReference type="PANTHER" id="PTHR31273">
    <property type="entry name" value="PHOSPHOKETOLASE-RELATED"/>
    <property type="match status" value="1"/>
</dbReference>
<dbReference type="Gene3D" id="3.40.50.920">
    <property type="match status" value="1"/>
</dbReference>
<sequence>MFTGHTESLAPPKPSQLKPDVQLADLAVKVDTEKVAANQEAYQIQSLLEFQRLANYFSVAQIFLRSNALQSRPLTKDDVKQRLLGHFGTCPGLNLTYAHLLALISREEAKGNDLKTIYVTGPGHGAPAVLSCLYLEGSISHFYPQYPLTSAGFEKFVKAFSWPGGFPSHVNSETPGAIHEGGELGYALSVAYGSVMDKPELLTVCVVGDGESETGPTATAWHAHKYLNPVESGAVLPILHVNGFKISERTIPGAMDDLELLALYTGYGYQVRFVEYGPLAKDEAEAEEKLLQLNISLAASMEWAYDEIRRIQKAAREDKTPIVKPRWPMIILRTPKGMTGPRATPKHQLEGSYHSHQVPLPAAFKDDSEFEMLVRWLKSYKIEELIEVDKISDGTSWFVKESALKIVPKALDRRPGMLKESYAGYQPLDLPTFQECGLKEDIKTASLMKAIAKYLTEVVKRNPNSFRIFSPDEFESNKLDGVFDATIRQFQWDPETSAPGGRVIEMLSEHTLQGFLQGYLLTGRHGLFPSYEAFIGIVTTMIEQYAKFRKVAQETKWREPVASLNYIVTSTLWRQEHNGYSHQNPGLIGNLLTLPRHMTRIYLPPDANCAVSVMAHCLNSKDYVNLIVGSKADTPCFLTVDEADRHCIAGLSVWRKYSTEDGVNPDVVLVGIGVEVTVEIIAAAKLLQKEGVRVRVVNVVDLMTLGEPGSHPHALSPEAFNGIFGEDLPVVINFHGYPQHVQSLLFSRNQSLSRKRFEVLGYIEEGTTTTPWSMLRLNRADRFTISERAIGLIATRKPNGPTASRAAELQAWYLHQNRLQERYVLENGADSEEVSAPVV</sequence>
<dbReference type="PANTHER" id="PTHR31273:SF1">
    <property type="entry name" value="PHOSPHOKETOLASE-RELATED"/>
    <property type="match status" value="1"/>
</dbReference>
<keyword evidence="4" id="KW-0456">Lyase</keyword>
<dbReference type="InterPro" id="IPR018970">
    <property type="entry name" value="Xul5P/Fru6P_PKetolase_N"/>
</dbReference>
<comment type="similarity">
    <text evidence="2">Belongs to the XFP family.</text>
</comment>
<evidence type="ECO:0000259" key="5">
    <source>
        <dbReference type="Pfam" id="PF09363"/>
    </source>
</evidence>
<dbReference type="AlphaFoldDB" id="A0A0C3QBI5"/>
<evidence type="ECO:0000256" key="3">
    <source>
        <dbReference type="ARBA" id="ARBA00023052"/>
    </source>
</evidence>
<feature type="domain" description="Xylulose 5-phosphate/Fructose 6-phosphate phosphoketolase C-terminal" evidence="5">
    <location>
        <begin position="631"/>
        <end position="835"/>
    </location>
</feature>
<dbReference type="InterPro" id="IPR018969">
    <property type="entry name" value="Xul5P/Fru6P_PKetolase_C"/>
</dbReference>
<dbReference type="InterPro" id="IPR019790">
    <property type="entry name" value="Xul5P/Fru6P_PKetolase_CS"/>
</dbReference>
<dbReference type="PROSITE" id="PS60002">
    <property type="entry name" value="PHOSPHOKETOLASE_1"/>
    <property type="match status" value="1"/>
</dbReference>
<feature type="domain" description="Xylulose 5-phosphate/Fructose 6-phosphate phosphoketolase N-terminal" evidence="6">
    <location>
        <begin position="43"/>
        <end position="390"/>
    </location>
</feature>
<dbReference type="PIRSF" id="PIRSF017245">
    <property type="entry name" value="Phosphoketolase"/>
    <property type="match status" value="1"/>
</dbReference>
<evidence type="ECO:0000259" key="6">
    <source>
        <dbReference type="Pfam" id="PF09364"/>
    </source>
</evidence>
<proteinExistence type="inferred from homology"/>
<dbReference type="PROSITE" id="PS60003">
    <property type="entry name" value="PHOSPHOKETOLASE_2"/>
    <property type="match status" value="1"/>
</dbReference>
<dbReference type="GO" id="GO:0005975">
    <property type="term" value="P:carbohydrate metabolic process"/>
    <property type="evidence" value="ECO:0007669"/>
    <property type="project" value="InterPro"/>
</dbReference>
<dbReference type="SUPFAM" id="SSF52922">
    <property type="entry name" value="TK C-terminal domain-like"/>
    <property type="match status" value="1"/>
</dbReference>
<gene>
    <name evidence="7" type="ORF">M407DRAFT_245138</name>
</gene>
<name>A0A0C3QBI5_9AGAM</name>
<dbReference type="InterPro" id="IPR029061">
    <property type="entry name" value="THDP-binding"/>
</dbReference>
<dbReference type="InterPro" id="IPR005593">
    <property type="entry name" value="Xul5P/Fru6P_PKetolase"/>
</dbReference>
<evidence type="ECO:0000313" key="7">
    <source>
        <dbReference type="EMBL" id="KIO22491.1"/>
    </source>
</evidence>
<dbReference type="Proteomes" id="UP000054248">
    <property type="component" value="Unassembled WGS sequence"/>
</dbReference>
<dbReference type="Pfam" id="PF09364">
    <property type="entry name" value="XFP_N"/>
    <property type="match status" value="1"/>
</dbReference>
<evidence type="ECO:0000313" key="8">
    <source>
        <dbReference type="Proteomes" id="UP000054248"/>
    </source>
</evidence>
<dbReference type="GO" id="GO:0016832">
    <property type="term" value="F:aldehyde-lyase activity"/>
    <property type="evidence" value="ECO:0007669"/>
    <property type="project" value="InterPro"/>
</dbReference>
<reference evidence="8" key="2">
    <citation type="submission" date="2015-01" db="EMBL/GenBank/DDBJ databases">
        <title>Evolutionary Origins and Diversification of the Mycorrhizal Mutualists.</title>
        <authorList>
            <consortium name="DOE Joint Genome Institute"/>
            <consortium name="Mycorrhizal Genomics Consortium"/>
            <person name="Kohler A."/>
            <person name="Kuo A."/>
            <person name="Nagy L.G."/>
            <person name="Floudas D."/>
            <person name="Copeland A."/>
            <person name="Barry K.W."/>
            <person name="Cichocki N."/>
            <person name="Veneault-Fourrey C."/>
            <person name="LaButti K."/>
            <person name="Lindquist E.A."/>
            <person name="Lipzen A."/>
            <person name="Lundell T."/>
            <person name="Morin E."/>
            <person name="Murat C."/>
            <person name="Riley R."/>
            <person name="Ohm R."/>
            <person name="Sun H."/>
            <person name="Tunlid A."/>
            <person name="Henrissat B."/>
            <person name="Grigoriev I.V."/>
            <person name="Hibbett D.S."/>
            <person name="Martin F."/>
        </authorList>
    </citation>
    <scope>NUCLEOTIDE SEQUENCE [LARGE SCALE GENOMIC DNA]</scope>
    <source>
        <strain evidence="8">MUT 4182</strain>
    </source>
</reference>
<comment type="cofactor">
    <cofactor evidence="1">
        <name>thiamine diphosphate</name>
        <dbReference type="ChEBI" id="CHEBI:58937"/>
    </cofactor>
</comment>
<accession>A0A0C3QBI5</accession>
<dbReference type="InterPro" id="IPR019789">
    <property type="entry name" value="Xul5P/Fru6P_PKetolase_ThDP_BS"/>
</dbReference>
<reference evidence="7 8" key="1">
    <citation type="submission" date="2014-04" db="EMBL/GenBank/DDBJ databases">
        <authorList>
            <consortium name="DOE Joint Genome Institute"/>
            <person name="Kuo A."/>
            <person name="Girlanda M."/>
            <person name="Perotto S."/>
            <person name="Kohler A."/>
            <person name="Nagy L.G."/>
            <person name="Floudas D."/>
            <person name="Copeland A."/>
            <person name="Barry K.W."/>
            <person name="Cichocki N."/>
            <person name="Veneault-Fourrey C."/>
            <person name="LaButti K."/>
            <person name="Lindquist E.A."/>
            <person name="Lipzen A."/>
            <person name="Lundell T."/>
            <person name="Morin E."/>
            <person name="Murat C."/>
            <person name="Sun H."/>
            <person name="Tunlid A."/>
            <person name="Henrissat B."/>
            <person name="Grigoriev I.V."/>
            <person name="Hibbett D.S."/>
            <person name="Martin F."/>
            <person name="Nordberg H.P."/>
            <person name="Cantor M.N."/>
            <person name="Hua S.X."/>
        </authorList>
    </citation>
    <scope>NUCLEOTIDE SEQUENCE [LARGE SCALE GENOMIC DNA]</scope>
    <source>
        <strain evidence="7 8">MUT 4182</strain>
    </source>
</reference>
<dbReference type="Pfam" id="PF09363">
    <property type="entry name" value="XFP_C"/>
    <property type="match status" value="1"/>
</dbReference>
<dbReference type="Pfam" id="PF03894">
    <property type="entry name" value="XFP"/>
    <property type="match status" value="1"/>
</dbReference>
<dbReference type="OrthoDB" id="2532903at2759"/>
<evidence type="ECO:0008006" key="9">
    <source>
        <dbReference type="Google" id="ProtNLM"/>
    </source>
</evidence>
<protein>
    <recommendedName>
        <fullName evidence="9">Xylulose 5-phosphate/Fructose 6-phosphate phosphoketolase N-terminal domain-containing protein</fullName>
    </recommendedName>
</protein>
<keyword evidence="3" id="KW-0786">Thiamine pyrophosphate</keyword>
<evidence type="ECO:0000256" key="4">
    <source>
        <dbReference type="ARBA" id="ARBA00023239"/>
    </source>
</evidence>
<dbReference type="HOGENOM" id="CLU_013954_2_0_1"/>